<sequence length="390" mass="45476">MATIDESRAKLVASIQDYDASILEIHQADLLLHNVRRQLRRSVHALRHCNRRARNYLEQKTSQLVTTCITAEATFYRSVKRRKEAFKQYMANAAAYAKSQCISLCEMMYEKLPRELRDMVYSHILKNEVVWVGQPPLRPSRDARFTAQRAHRFITLNNPNVKSEPTNIYVGQGSRTHRHMFDVNFVTDPILCEFDRSWYSEATFVFDDPSHIPNFFATSELRSGLDVSTLIRKIIVRLPENVIRKEGYEIKRYRHNHRDYLRIITASDRCHDYPLLLASFLTTHLKPPVAITFHILPTIDIDRNLQISLRSLEVWDKHERSARVLLDGITYVWPLIEELEARGRKISICLDSAAELFMTKNHTLWSPEGCLARAIEWGLEKRNKATQNIS</sequence>
<dbReference type="OrthoDB" id="3684889at2759"/>
<dbReference type="AlphaFoldDB" id="A0A7U2ICT8"/>
<evidence type="ECO:0000313" key="2">
    <source>
        <dbReference type="Proteomes" id="UP000663193"/>
    </source>
</evidence>
<proteinExistence type="predicted"/>
<name>A0A7U2ICT8_PHANO</name>
<accession>A0A7U2ICT8</accession>
<organism evidence="1 2">
    <name type="scientific">Phaeosphaeria nodorum (strain SN15 / ATCC MYA-4574 / FGSC 10173)</name>
    <name type="common">Glume blotch fungus</name>
    <name type="synonym">Parastagonospora nodorum</name>
    <dbReference type="NCBI Taxonomy" id="321614"/>
    <lineage>
        <taxon>Eukaryota</taxon>
        <taxon>Fungi</taxon>
        <taxon>Dikarya</taxon>
        <taxon>Ascomycota</taxon>
        <taxon>Pezizomycotina</taxon>
        <taxon>Dothideomycetes</taxon>
        <taxon>Pleosporomycetidae</taxon>
        <taxon>Pleosporales</taxon>
        <taxon>Pleosporineae</taxon>
        <taxon>Phaeosphaeriaceae</taxon>
        <taxon>Parastagonospora</taxon>
    </lineage>
</organism>
<dbReference type="KEGG" id="pno:SNOG_13086"/>
<keyword evidence="2" id="KW-1185">Reference proteome</keyword>
<dbReference type="Proteomes" id="UP000663193">
    <property type="component" value="Chromosome 22"/>
</dbReference>
<evidence type="ECO:0000313" key="1">
    <source>
        <dbReference type="EMBL" id="QRD07527.1"/>
    </source>
</evidence>
<dbReference type="EMBL" id="CP069044">
    <property type="protein sequence ID" value="QRD07527.1"/>
    <property type="molecule type" value="Genomic_DNA"/>
</dbReference>
<dbReference type="VEuPathDB" id="FungiDB:JI435_130860"/>
<gene>
    <name evidence="1" type="ORF">JI435_130860</name>
</gene>
<protein>
    <submittedName>
        <fullName evidence="1">Uncharacterized protein</fullName>
    </submittedName>
</protein>
<dbReference type="RefSeq" id="XP_001803301.1">
    <property type="nucleotide sequence ID" value="XM_001803249.1"/>
</dbReference>
<reference evidence="2" key="1">
    <citation type="journal article" date="2021" name="BMC Genomics">
        <title>Chromosome-level genome assembly and manually-curated proteome of model necrotroph Parastagonospora nodorum Sn15 reveals a genome-wide trove of candidate effector homologs, and redundancy of virulence-related functions within an accessory chromosome.</title>
        <authorList>
            <person name="Bertazzoni S."/>
            <person name="Jones D.A.B."/>
            <person name="Phan H.T."/>
            <person name="Tan K.-C."/>
            <person name="Hane J.K."/>
        </authorList>
    </citation>
    <scope>NUCLEOTIDE SEQUENCE [LARGE SCALE GENOMIC DNA]</scope>
    <source>
        <strain evidence="2">SN15 / ATCC MYA-4574 / FGSC 10173)</strain>
    </source>
</reference>